<dbReference type="KEGG" id="ela:UCREL1_7438"/>
<keyword evidence="2" id="KW-0813">Transport</keyword>
<gene>
    <name evidence="9" type="ORF">UCREL1_7438</name>
</gene>
<dbReference type="Proteomes" id="UP000012174">
    <property type="component" value="Unassembled WGS sequence"/>
</dbReference>
<feature type="transmembrane region" description="Helical" evidence="7">
    <location>
        <begin position="126"/>
        <end position="145"/>
    </location>
</feature>
<feature type="transmembrane region" description="Helical" evidence="7">
    <location>
        <begin position="422"/>
        <end position="441"/>
    </location>
</feature>
<proteinExistence type="inferred from homology"/>
<sequence>MGRQPELDIVHPEKEVSEEGSSVMKLDKGADEAGAFVGAAHGVAIDDETNRAILRKIDFRLMPIMSGLYLLQYLDKVTLSYAAVMDLMEDTGMSNAEYSWAGSIFYLGYLAFEYPHNRLMQTFPIAKYMSVMVIFWGAVLCFSALVHDFAGVMVTRFFLGAGEGSITAGFVLITARWYTTAEQPFRTGIWFTFNGMAQIVGGAIAYGVSTGLEKNPIGIAPWKFLFIIVGVITFLYGIAMWFLLADSPITAPWLSDSEKHVAVERIRGNQQGIGSKIFKWYQVREAFTDIRTYIYFFCIICINIPNGGLTVFFTLMIKSYGFTSQQSFLLSMPAGGLQLVIGWGIPYLASRTGQRALMAIVCMLLGLFGIALMTGLAKDDPLNARVGQLFAYYLMIPSPSTALILIITSVGTNAAGYTKKTTVNAITLIGYCIGFLIGPQTFRDAPYYYNAKYVIIAMWFIALCFFVVLYFLNKWENAKRDRIWEEAGCPQQPPGQEFMDMTDKENSYFRYAM</sequence>
<keyword evidence="3 7" id="KW-0812">Transmembrane</keyword>
<dbReference type="HOGENOM" id="CLU_001265_0_5_1"/>
<dbReference type="eggNOG" id="KOG2533">
    <property type="taxonomic scope" value="Eukaryota"/>
</dbReference>
<keyword evidence="4 7" id="KW-1133">Transmembrane helix</keyword>
<evidence type="ECO:0000256" key="2">
    <source>
        <dbReference type="ARBA" id="ARBA00022448"/>
    </source>
</evidence>
<feature type="transmembrane region" description="Helical" evidence="7">
    <location>
        <begin position="190"/>
        <end position="212"/>
    </location>
</feature>
<feature type="transmembrane region" description="Helical" evidence="7">
    <location>
        <begin position="453"/>
        <end position="472"/>
    </location>
</feature>
<dbReference type="PANTHER" id="PTHR43791:SF1">
    <property type="entry name" value="ALLANTOATE PERMEASE"/>
    <property type="match status" value="1"/>
</dbReference>
<dbReference type="PROSITE" id="PS50850">
    <property type="entry name" value="MFS"/>
    <property type="match status" value="1"/>
</dbReference>
<dbReference type="Pfam" id="PF07690">
    <property type="entry name" value="MFS_1"/>
    <property type="match status" value="1"/>
</dbReference>
<dbReference type="Gene3D" id="1.20.1250.20">
    <property type="entry name" value="MFS general substrate transporter like domains"/>
    <property type="match status" value="2"/>
</dbReference>
<comment type="similarity">
    <text evidence="6">Belongs to the major facilitator superfamily. Allantoate permease family.</text>
</comment>
<feature type="transmembrane region" description="Helical" evidence="7">
    <location>
        <begin position="328"/>
        <end position="349"/>
    </location>
</feature>
<dbReference type="GO" id="GO:0022857">
    <property type="term" value="F:transmembrane transporter activity"/>
    <property type="evidence" value="ECO:0007669"/>
    <property type="project" value="InterPro"/>
</dbReference>
<feature type="transmembrane region" description="Helical" evidence="7">
    <location>
        <begin position="389"/>
        <end position="410"/>
    </location>
</feature>
<protein>
    <submittedName>
        <fullName evidence="9">Putative mfs allantoate protein</fullName>
    </submittedName>
</protein>
<feature type="transmembrane region" description="Helical" evidence="7">
    <location>
        <begin position="224"/>
        <end position="244"/>
    </location>
</feature>
<feature type="transmembrane region" description="Helical" evidence="7">
    <location>
        <begin position="293"/>
        <end position="316"/>
    </location>
</feature>
<evidence type="ECO:0000256" key="3">
    <source>
        <dbReference type="ARBA" id="ARBA00022692"/>
    </source>
</evidence>
<evidence type="ECO:0000256" key="5">
    <source>
        <dbReference type="ARBA" id="ARBA00023136"/>
    </source>
</evidence>
<dbReference type="InterPro" id="IPR036259">
    <property type="entry name" value="MFS_trans_sf"/>
</dbReference>
<feature type="transmembrane region" description="Helical" evidence="7">
    <location>
        <begin position="356"/>
        <end position="377"/>
    </location>
</feature>
<evidence type="ECO:0000256" key="4">
    <source>
        <dbReference type="ARBA" id="ARBA00022989"/>
    </source>
</evidence>
<keyword evidence="10" id="KW-1185">Reference proteome</keyword>
<dbReference type="FunFam" id="1.20.1250.20:FF:000064">
    <property type="entry name" value="MFS allantoate transporter"/>
    <property type="match status" value="1"/>
</dbReference>
<accession>M7TFU9</accession>
<dbReference type="InterPro" id="IPR011701">
    <property type="entry name" value="MFS"/>
</dbReference>
<dbReference type="AlphaFoldDB" id="M7TFU9"/>
<dbReference type="InterPro" id="IPR020846">
    <property type="entry name" value="MFS_dom"/>
</dbReference>
<comment type="subcellular location">
    <subcellularLocation>
        <location evidence="1">Membrane</location>
        <topology evidence="1">Multi-pass membrane protein</topology>
    </subcellularLocation>
</comment>
<dbReference type="OrthoDB" id="6730379at2759"/>
<reference evidence="10" key="1">
    <citation type="journal article" date="2013" name="Genome Announc.">
        <title>Draft genome sequence of the grapevine dieback fungus Eutypa lata UCR-EL1.</title>
        <authorList>
            <person name="Blanco-Ulate B."/>
            <person name="Rolshausen P.E."/>
            <person name="Cantu D."/>
        </authorList>
    </citation>
    <scope>NUCLEOTIDE SEQUENCE [LARGE SCALE GENOMIC DNA]</scope>
    <source>
        <strain evidence="10">UCR-EL1</strain>
    </source>
</reference>
<evidence type="ECO:0000313" key="9">
    <source>
        <dbReference type="EMBL" id="EMR65575.1"/>
    </source>
</evidence>
<dbReference type="EMBL" id="KB706828">
    <property type="protein sequence ID" value="EMR65575.1"/>
    <property type="molecule type" value="Genomic_DNA"/>
</dbReference>
<evidence type="ECO:0000256" key="1">
    <source>
        <dbReference type="ARBA" id="ARBA00004141"/>
    </source>
</evidence>
<evidence type="ECO:0000259" key="8">
    <source>
        <dbReference type="PROSITE" id="PS50850"/>
    </source>
</evidence>
<feature type="domain" description="Major facilitator superfamily (MFS) profile" evidence="8">
    <location>
        <begin position="61"/>
        <end position="476"/>
    </location>
</feature>
<dbReference type="SUPFAM" id="SSF103473">
    <property type="entry name" value="MFS general substrate transporter"/>
    <property type="match status" value="1"/>
</dbReference>
<dbReference type="GO" id="GO:0016020">
    <property type="term" value="C:membrane"/>
    <property type="evidence" value="ECO:0007669"/>
    <property type="project" value="UniProtKB-SubCell"/>
</dbReference>
<dbReference type="OMA" id="LAFEYPH"/>
<name>M7TFU9_EUTLA</name>
<keyword evidence="5 7" id="KW-0472">Membrane</keyword>
<organism evidence="9 10">
    <name type="scientific">Eutypa lata (strain UCR-EL1)</name>
    <name type="common">Grapevine dieback disease fungus</name>
    <name type="synonym">Eutypa armeniacae</name>
    <dbReference type="NCBI Taxonomy" id="1287681"/>
    <lineage>
        <taxon>Eukaryota</taxon>
        <taxon>Fungi</taxon>
        <taxon>Dikarya</taxon>
        <taxon>Ascomycota</taxon>
        <taxon>Pezizomycotina</taxon>
        <taxon>Sordariomycetes</taxon>
        <taxon>Xylariomycetidae</taxon>
        <taxon>Xylariales</taxon>
        <taxon>Diatrypaceae</taxon>
        <taxon>Eutypa</taxon>
    </lineage>
</organism>
<feature type="transmembrane region" description="Helical" evidence="7">
    <location>
        <begin position="157"/>
        <end position="178"/>
    </location>
</feature>
<evidence type="ECO:0000256" key="7">
    <source>
        <dbReference type="SAM" id="Phobius"/>
    </source>
</evidence>
<dbReference type="PANTHER" id="PTHR43791">
    <property type="entry name" value="PERMEASE-RELATED"/>
    <property type="match status" value="1"/>
</dbReference>
<evidence type="ECO:0000313" key="10">
    <source>
        <dbReference type="Proteomes" id="UP000012174"/>
    </source>
</evidence>
<evidence type="ECO:0000256" key="6">
    <source>
        <dbReference type="ARBA" id="ARBA00037968"/>
    </source>
</evidence>